<protein>
    <submittedName>
        <fullName evidence="1">Uncharacterized protein</fullName>
    </submittedName>
</protein>
<reference evidence="1" key="1">
    <citation type="submission" date="2018-02" db="EMBL/GenBank/DDBJ databases">
        <title>Rhizophora mucronata_Transcriptome.</title>
        <authorList>
            <person name="Meera S.P."/>
            <person name="Sreeshan A."/>
            <person name="Augustine A."/>
        </authorList>
    </citation>
    <scope>NUCLEOTIDE SEQUENCE</scope>
    <source>
        <tissue evidence="1">Leaf</tissue>
    </source>
</reference>
<accession>A0A2P2PK95</accession>
<dbReference type="AlphaFoldDB" id="A0A2P2PK95"/>
<dbReference type="EMBL" id="GGEC01074565">
    <property type="protein sequence ID" value="MBX55049.1"/>
    <property type="molecule type" value="Transcribed_RNA"/>
</dbReference>
<proteinExistence type="predicted"/>
<evidence type="ECO:0000313" key="1">
    <source>
        <dbReference type="EMBL" id="MBX55049.1"/>
    </source>
</evidence>
<name>A0A2P2PK95_RHIMU</name>
<organism evidence="1">
    <name type="scientific">Rhizophora mucronata</name>
    <name type="common">Asiatic mangrove</name>
    <dbReference type="NCBI Taxonomy" id="61149"/>
    <lineage>
        <taxon>Eukaryota</taxon>
        <taxon>Viridiplantae</taxon>
        <taxon>Streptophyta</taxon>
        <taxon>Embryophyta</taxon>
        <taxon>Tracheophyta</taxon>
        <taxon>Spermatophyta</taxon>
        <taxon>Magnoliopsida</taxon>
        <taxon>eudicotyledons</taxon>
        <taxon>Gunneridae</taxon>
        <taxon>Pentapetalae</taxon>
        <taxon>rosids</taxon>
        <taxon>fabids</taxon>
        <taxon>Malpighiales</taxon>
        <taxon>Rhizophoraceae</taxon>
        <taxon>Rhizophora</taxon>
    </lineage>
</organism>
<sequence length="28" mass="3451">MFCFTRPENCTLLENGFPLERCWNRIIF</sequence>